<proteinExistence type="predicted"/>
<dbReference type="EMBL" id="BLXT01001670">
    <property type="protein sequence ID" value="GFN87220.1"/>
    <property type="molecule type" value="Genomic_DNA"/>
</dbReference>
<comment type="caution">
    <text evidence="1">The sequence shown here is derived from an EMBL/GenBank/DDBJ whole genome shotgun (WGS) entry which is preliminary data.</text>
</comment>
<organism evidence="1 2">
    <name type="scientific">Plakobranchus ocellatus</name>
    <dbReference type="NCBI Taxonomy" id="259542"/>
    <lineage>
        <taxon>Eukaryota</taxon>
        <taxon>Metazoa</taxon>
        <taxon>Spiralia</taxon>
        <taxon>Lophotrochozoa</taxon>
        <taxon>Mollusca</taxon>
        <taxon>Gastropoda</taxon>
        <taxon>Heterobranchia</taxon>
        <taxon>Euthyneura</taxon>
        <taxon>Panpulmonata</taxon>
        <taxon>Sacoglossa</taxon>
        <taxon>Placobranchoidea</taxon>
        <taxon>Plakobranchidae</taxon>
        <taxon>Plakobranchus</taxon>
    </lineage>
</organism>
<accession>A0AAV3YXX6</accession>
<reference evidence="1 2" key="1">
    <citation type="journal article" date="2021" name="Elife">
        <title>Chloroplast acquisition without the gene transfer in kleptoplastic sea slugs, Plakobranchus ocellatus.</title>
        <authorList>
            <person name="Maeda T."/>
            <person name="Takahashi S."/>
            <person name="Yoshida T."/>
            <person name="Shimamura S."/>
            <person name="Takaki Y."/>
            <person name="Nagai Y."/>
            <person name="Toyoda A."/>
            <person name="Suzuki Y."/>
            <person name="Arimoto A."/>
            <person name="Ishii H."/>
            <person name="Satoh N."/>
            <person name="Nishiyama T."/>
            <person name="Hasebe M."/>
            <person name="Maruyama T."/>
            <person name="Minagawa J."/>
            <person name="Obokata J."/>
            <person name="Shigenobu S."/>
        </authorList>
    </citation>
    <scope>NUCLEOTIDE SEQUENCE [LARGE SCALE GENOMIC DNA]</scope>
</reference>
<sequence length="82" mass="9546">MNQSVILHPLQGLTEAARERNRSIVGRIRRILTGFQNWNHQSLSPRWRHVPSGPNVIEKFKENVQAGFRKVPKELIVHTIRT</sequence>
<dbReference type="Proteomes" id="UP000735302">
    <property type="component" value="Unassembled WGS sequence"/>
</dbReference>
<dbReference type="AlphaFoldDB" id="A0AAV3YXX6"/>
<name>A0AAV3YXX6_9GAST</name>
<gene>
    <name evidence="1" type="ORF">PoB_001372600</name>
</gene>
<keyword evidence="2" id="KW-1185">Reference proteome</keyword>
<evidence type="ECO:0000313" key="1">
    <source>
        <dbReference type="EMBL" id="GFN87220.1"/>
    </source>
</evidence>
<evidence type="ECO:0000313" key="2">
    <source>
        <dbReference type="Proteomes" id="UP000735302"/>
    </source>
</evidence>
<protein>
    <submittedName>
        <fullName evidence="1">Uncharacterized protein</fullName>
    </submittedName>
</protein>